<dbReference type="EMBL" id="JBJKTR010000001">
    <property type="protein sequence ID" value="KAL3381284.1"/>
    <property type="molecule type" value="Genomic_DNA"/>
</dbReference>
<evidence type="ECO:0000313" key="1">
    <source>
        <dbReference type="EMBL" id="KAL3381284.1"/>
    </source>
</evidence>
<protein>
    <submittedName>
        <fullName evidence="1">Uncharacterized protein</fullName>
    </submittedName>
</protein>
<comment type="caution">
    <text evidence="1">The sequence shown here is derived from an EMBL/GenBank/DDBJ whole genome shotgun (WGS) entry which is preliminary data.</text>
</comment>
<dbReference type="PANTHER" id="PTHR34222">
    <property type="entry name" value="GAG_PRE-INTEGRS DOMAIN-CONTAINING PROTEIN"/>
    <property type="match status" value="1"/>
</dbReference>
<dbReference type="Proteomes" id="UP001627284">
    <property type="component" value="Unassembled WGS sequence"/>
</dbReference>
<reference evidence="1 2" key="1">
    <citation type="submission" date="2024-05" db="EMBL/GenBank/DDBJ databases">
        <title>De novo assembly of an allotetraploid wild potato.</title>
        <authorList>
            <person name="Hosaka A.J."/>
        </authorList>
    </citation>
    <scope>NUCLEOTIDE SEQUENCE [LARGE SCALE GENOMIC DNA]</scope>
    <source>
        <tissue evidence="1">Young leaves</tissue>
    </source>
</reference>
<name>A0ABD2VJS0_9SOLN</name>
<dbReference type="AlphaFoldDB" id="A0ABD2VJS0"/>
<organism evidence="1 2">
    <name type="scientific">Solanum stoloniferum</name>
    <dbReference type="NCBI Taxonomy" id="62892"/>
    <lineage>
        <taxon>Eukaryota</taxon>
        <taxon>Viridiplantae</taxon>
        <taxon>Streptophyta</taxon>
        <taxon>Embryophyta</taxon>
        <taxon>Tracheophyta</taxon>
        <taxon>Spermatophyta</taxon>
        <taxon>Magnoliopsida</taxon>
        <taxon>eudicotyledons</taxon>
        <taxon>Gunneridae</taxon>
        <taxon>Pentapetalae</taxon>
        <taxon>asterids</taxon>
        <taxon>lamiids</taxon>
        <taxon>Solanales</taxon>
        <taxon>Solanaceae</taxon>
        <taxon>Solanoideae</taxon>
        <taxon>Solaneae</taxon>
        <taxon>Solanum</taxon>
    </lineage>
</organism>
<evidence type="ECO:0000313" key="2">
    <source>
        <dbReference type="Proteomes" id="UP001627284"/>
    </source>
</evidence>
<proteinExistence type="predicted"/>
<keyword evidence="2" id="KW-1185">Reference proteome</keyword>
<gene>
    <name evidence="1" type="ORF">AABB24_001423</name>
</gene>
<accession>A0ABD2VJS0</accession>
<sequence length="121" mass="13616">MSHMPSINQAYGLIISDEGQRSIGANSGILSANLASSGSNFDMAMFIRNGATRYKKNYNVQCEFFRMKGHTKEVCYKLVGYQLDYNRFKKKGVHAGYSNYHSSARAHNAMMIIFKNLSSVK</sequence>
<dbReference type="PANTHER" id="PTHR34222:SF97">
    <property type="entry name" value="CATALYTIC REGION, PUTATIVE-RELATED"/>
    <property type="match status" value="1"/>
</dbReference>